<evidence type="ECO:0000313" key="1">
    <source>
        <dbReference type="EMBL" id="UUC46049.1"/>
    </source>
</evidence>
<dbReference type="EMBL" id="CP101751">
    <property type="protein sequence ID" value="UUC46049.1"/>
    <property type="molecule type" value="Genomic_DNA"/>
</dbReference>
<reference evidence="1" key="1">
    <citation type="submission" date="2022-07" db="EMBL/GenBank/DDBJ databases">
        <title>Isolation, identification, and degradation of a PFOSA degrading strain from sewage treatment plant.</title>
        <authorList>
            <person name="Zhang L."/>
            <person name="Huo Y."/>
        </authorList>
    </citation>
    <scope>NUCLEOTIDE SEQUENCE</scope>
    <source>
        <strain evidence="1">C1</strain>
    </source>
</reference>
<accession>A0ABY5ITR6</accession>
<name>A0ABY5ITR6_9FLAO</name>
<protein>
    <submittedName>
        <fullName evidence="1">Uncharacterized protein</fullName>
    </submittedName>
</protein>
<dbReference type="Proteomes" id="UP001059844">
    <property type="component" value="Chromosome"/>
</dbReference>
<keyword evidence="2" id="KW-1185">Reference proteome</keyword>
<evidence type="ECO:0000313" key="2">
    <source>
        <dbReference type="Proteomes" id="UP001059844"/>
    </source>
</evidence>
<sequence>MKNNDIKKDITSKKDAKITLNTELDKFKDIKFKSGKPEEIKKLRFKLSF</sequence>
<dbReference type="RefSeq" id="WP_256551727.1">
    <property type="nucleotide sequence ID" value="NZ_CP101751.1"/>
</dbReference>
<gene>
    <name evidence="1" type="ORF">NOX80_02315</name>
</gene>
<proteinExistence type="predicted"/>
<organism evidence="1 2">
    <name type="scientific">Flavobacterium cerinum</name>
    <dbReference type="NCBI Taxonomy" id="2502784"/>
    <lineage>
        <taxon>Bacteria</taxon>
        <taxon>Pseudomonadati</taxon>
        <taxon>Bacteroidota</taxon>
        <taxon>Flavobacteriia</taxon>
        <taxon>Flavobacteriales</taxon>
        <taxon>Flavobacteriaceae</taxon>
        <taxon>Flavobacterium</taxon>
    </lineage>
</organism>